<feature type="binding site" evidence="9">
    <location>
        <position position="333"/>
    </location>
    <ligand>
        <name>FAD</name>
        <dbReference type="ChEBI" id="CHEBI:57692"/>
    </ligand>
</feature>
<accession>A0A553WAA2</accession>
<dbReference type="Pfam" id="PF01593">
    <property type="entry name" value="Amino_oxidase"/>
    <property type="match status" value="1"/>
</dbReference>
<evidence type="ECO:0000256" key="1">
    <source>
        <dbReference type="ARBA" id="ARBA00001974"/>
    </source>
</evidence>
<dbReference type="PANTHER" id="PTHR10742">
    <property type="entry name" value="FLAVIN MONOAMINE OXIDASE"/>
    <property type="match status" value="1"/>
</dbReference>
<evidence type="ECO:0000256" key="7">
    <source>
        <dbReference type="ARBA" id="ARBA00023070"/>
    </source>
</evidence>
<dbReference type="InterPro" id="IPR001613">
    <property type="entry name" value="Flavin_amine_oxidase"/>
</dbReference>
<dbReference type="InterPro" id="IPR036188">
    <property type="entry name" value="FAD/NAD-bd_sf"/>
</dbReference>
<comment type="pathway">
    <text evidence="2">Plant hormone metabolism; auxin biosynthesis.</text>
</comment>
<evidence type="ECO:0000256" key="2">
    <source>
        <dbReference type="ARBA" id="ARBA00004814"/>
    </source>
</evidence>
<comment type="cofactor">
    <cofactor evidence="1">
        <name>FAD</name>
        <dbReference type="ChEBI" id="CHEBI:57692"/>
    </cofactor>
</comment>
<dbReference type="InterPro" id="IPR002937">
    <property type="entry name" value="Amino_oxidase"/>
</dbReference>
<dbReference type="EMBL" id="VKKU01000002">
    <property type="protein sequence ID" value="TSB01625.1"/>
    <property type="molecule type" value="Genomic_DNA"/>
</dbReference>
<dbReference type="GO" id="GO:0009851">
    <property type="term" value="P:auxin biosynthetic process"/>
    <property type="evidence" value="ECO:0007669"/>
    <property type="project" value="UniProtKB-KW"/>
</dbReference>
<keyword evidence="7" id="KW-0073">Auxin biosynthesis</keyword>
<dbReference type="GO" id="GO:0050361">
    <property type="term" value="F:tryptophan 2-monooxygenase activity"/>
    <property type="evidence" value="ECO:0007669"/>
    <property type="project" value="UniProtKB-EC"/>
</dbReference>
<comment type="caution">
    <text evidence="11">The sequence shown here is derived from an EMBL/GenBank/DDBJ whole genome shotgun (WGS) entry which is preliminary data.</text>
</comment>
<feature type="binding site" evidence="9">
    <location>
        <position position="519"/>
    </location>
    <ligand>
        <name>FAD</name>
        <dbReference type="ChEBI" id="CHEBI:57692"/>
    </ligand>
</feature>
<feature type="domain" description="Amine oxidase" evidence="10">
    <location>
        <begin position="94"/>
        <end position="542"/>
    </location>
</feature>
<evidence type="ECO:0000256" key="8">
    <source>
        <dbReference type="ARBA" id="ARBA00047321"/>
    </source>
</evidence>
<dbReference type="OrthoDB" id="337830at2"/>
<comment type="similarity">
    <text evidence="3">Belongs to the tryptophan 2-monooxygenase family.</text>
</comment>
<evidence type="ECO:0000256" key="4">
    <source>
        <dbReference type="ARBA" id="ARBA00012535"/>
    </source>
</evidence>
<name>A0A553WAA2_9SPHN</name>
<evidence type="ECO:0000256" key="5">
    <source>
        <dbReference type="ARBA" id="ARBA00017871"/>
    </source>
</evidence>
<dbReference type="Gene3D" id="3.50.50.60">
    <property type="entry name" value="FAD/NAD(P)-binding domain"/>
    <property type="match status" value="1"/>
</dbReference>
<comment type="catalytic activity">
    <reaction evidence="8">
        <text>L-tryptophan + O2 = indole-3-acetamide + CO2 + H2O</text>
        <dbReference type="Rhea" id="RHEA:16165"/>
        <dbReference type="ChEBI" id="CHEBI:15377"/>
        <dbReference type="ChEBI" id="CHEBI:15379"/>
        <dbReference type="ChEBI" id="CHEBI:16031"/>
        <dbReference type="ChEBI" id="CHEBI:16526"/>
        <dbReference type="ChEBI" id="CHEBI:57912"/>
        <dbReference type="EC" id="1.13.12.3"/>
    </reaction>
</comment>
<dbReference type="InterPro" id="IPR050281">
    <property type="entry name" value="Flavin_monoamine_oxidase"/>
</dbReference>
<evidence type="ECO:0000256" key="6">
    <source>
        <dbReference type="ARBA" id="ARBA00023002"/>
    </source>
</evidence>
<dbReference type="AlphaFoldDB" id="A0A553WAA2"/>
<dbReference type="PRINTS" id="PR00757">
    <property type="entry name" value="AMINEOXDASEF"/>
</dbReference>
<keyword evidence="6" id="KW-0560">Oxidoreductase</keyword>
<sequence length="547" mass="59505">MVVRAHYAAVRAIPVVQRFGDRKVGPQLGNIAHLILLFNWRLPLLTSRRQILAGFAGLPLALSGHALRAETGGAVFKSALASEPRKVVIIGAGLAGLQAALLLKQAGIDDIVVLEGSKRIGGRVFTADWLENAPEFGASQIGRSYARVLDLCNQFNLKLIPEDRNLLTMASHIRGQWVNAADWANSPVNKMVGEERSIQPALTGSQLMGRYNRLKDPVDWLDPAFADLDVSLEQLLKRHGHSAEALHLANLSSTGNDALSASCLSMMQEQARARIDARFGNIELGKEQRPYGFDNVRNGTGLALINNIEGGCERLPKAMASALGDIVRTGKTVGSIDMTGTRAVINCLDGSSFTADRVISAIPFTSLRKIAINPLPEGAQAEAISYLGYAHTTRAFGTIVEPFWDDGIDPSFYSDGLVKMFWALQRRNGDSHHRFMVVMTGAAASRIDQFAPDEALAMIEAEIARIRPSTRGKLRFSGIFGWQNVGLIGGCRHMFAPGQVTRFGNAMIEPFRQLHFAGEHTRRADFGMEAALESGERAAIEVMEKVA</sequence>
<evidence type="ECO:0000259" key="10">
    <source>
        <dbReference type="Pfam" id="PF01593"/>
    </source>
</evidence>
<dbReference type="PANTHER" id="PTHR10742:SF410">
    <property type="entry name" value="LYSINE-SPECIFIC HISTONE DEMETHYLASE 2"/>
    <property type="match status" value="1"/>
</dbReference>
<dbReference type="Proteomes" id="UP000320160">
    <property type="component" value="Unassembled WGS sequence"/>
</dbReference>
<dbReference type="EC" id="1.13.12.3" evidence="4"/>
<dbReference type="SUPFAM" id="SSF51905">
    <property type="entry name" value="FAD/NAD(P)-binding domain"/>
    <property type="match status" value="1"/>
</dbReference>
<gene>
    <name evidence="11" type="ORF">FOM92_10600</name>
</gene>
<evidence type="ECO:0000313" key="12">
    <source>
        <dbReference type="Proteomes" id="UP000320160"/>
    </source>
</evidence>
<proteinExistence type="inferred from homology"/>
<organism evidence="11 12">
    <name type="scientific">Sphingorhabdus contaminans</name>
    <dbReference type="NCBI Taxonomy" id="1343899"/>
    <lineage>
        <taxon>Bacteria</taxon>
        <taxon>Pseudomonadati</taxon>
        <taxon>Pseudomonadota</taxon>
        <taxon>Alphaproteobacteria</taxon>
        <taxon>Sphingomonadales</taxon>
        <taxon>Sphingomonadaceae</taxon>
        <taxon>Sphingorhabdus</taxon>
    </lineage>
</organism>
<protein>
    <recommendedName>
        <fullName evidence="5">Tryptophan 2-monooxygenase</fullName>
        <ecNumber evidence="4">1.13.12.3</ecNumber>
    </recommendedName>
</protein>
<keyword evidence="12" id="KW-1185">Reference proteome</keyword>
<evidence type="ECO:0000313" key="11">
    <source>
        <dbReference type="EMBL" id="TSB01625.1"/>
    </source>
</evidence>
<evidence type="ECO:0000256" key="9">
    <source>
        <dbReference type="PIRSR" id="PIRSR601613-1"/>
    </source>
</evidence>
<reference evidence="11 12" key="1">
    <citation type="submission" date="2019-07" db="EMBL/GenBank/DDBJ databases">
        <authorList>
            <person name="Park M."/>
        </authorList>
    </citation>
    <scope>NUCLEOTIDE SEQUENCE [LARGE SCALE GENOMIC DNA]</scope>
    <source>
        <strain evidence="11 12">KCTC32445</strain>
    </source>
</reference>
<evidence type="ECO:0000256" key="3">
    <source>
        <dbReference type="ARBA" id="ARBA00005833"/>
    </source>
</evidence>